<dbReference type="HAMAP" id="MF_02065">
    <property type="entry name" value="MltG"/>
    <property type="match status" value="1"/>
</dbReference>
<dbReference type="RefSeq" id="WP_013492417.1">
    <property type="nucleotide sequence ID" value="NC_014830.1"/>
</dbReference>
<keyword evidence="10" id="KW-1185">Reference proteome</keyword>
<dbReference type="HOGENOM" id="CLU_025574_4_0_11"/>
<comment type="similarity">
    <text evidence="7">Belongs to the transglycosylase MltG family.</text>
</comment>
<dbReference type="Gene3D" id="3.30.160.60">
    <property type="entry name" value="Classic Zinc Finger"/>
    <property type="match status" value="1"/>
</dbReference>
<dbReference type="NCBIfam" id="TIGR00247">
    <property type="entry name" value="endolytic transglycosylase MltG"/>
    <property type="match status" value="1"/>
</dbReference>
<name>E6S8W5_INTC7</name>
<dbReference type="EMBL" id="CP002343">
    <property type="protein sequence ID" value="ADU48102.1"/>
    <property type="molecule type" value="Genomic_DNA"/>
</dbReference>
<dbReference type="GO" id="GO:0071555">
    <property type="term" value="P:cell wall organization"/>
    <property type="evidence" value="ECO:0007669"/>
    <property type="project" value="UniProtKB-KW"/>
</dbReference>
<dbReference type="STRING" id="710696.Intca_1589"/>
<dbReference type="GO" id="GO:0009252">
    <property type="term" value="P:peptidoglycan biosynthetic process"/>
    <property type="evidence" value="ECO:0007669"/>
    <property type="project" value="UniProtKB-UniRule"/>
</dbReference>
<feature type="region of interest" description="Disordered" evidence="8">
    <location>
        <begin position="1"/>
        <end position="33"/>
    </location>
</feature>
<feature type="transmembrane region" description="Helical" evidence="7">
    <location>
        <begin position="62"/>
        <end position="83"/>
    </location>
</feature>
<proteinExistence type="inferred from homology"/>
<evidence type="ECO:0000256" key="5">
    <source>
        <dbReference type="ARBA" id="ARBA00023239"/>
    </source>
</evidence>
<dbReference type="EC" id="4.2.2.29" evidence="7"/>
<dbReference type="CDD" id="cd08010">
    <property type="entry name" value="MltG_like"/>
    <property type="match status" value="1"/>
</dbReference>
<evidence type="ECO:0000256" key="4">
    <source>
        <dbReference type="ARBA" id="ARBA00023136"/>
    </source>
</evidence>
<evidence type="ECO:0000256" key="1">
    <source>
        <dbReference type="ARBA" id="ARBA00022475"/>
    </source>
</evidence>
<comment type="subcellular location">
    <subcellularLocation>
        <location evidence="7">Cell membrane</location>
        <topology evidence="7">Single-pass membrane protein</topology>
    </subcellularLocation>
</comment>
<dbReference type="AlphaFoldDB" id="E6S8W5"/>
<accession>E6S8W5</accession>
<comment type="function">
    <text evidence="7">Functions as a peptidoglycan terminase that cleaves nascent peptidoglycan strands endolytically to terminate their elongation.</text>
</comment>
<evidence type="ECO:0000256" key="2">
    <source>
        <dbReference type="ARBA" id="ARBA00022692"/>
    </source>
</evidence>
<evidence type="ECO:0000313" key="9">
    <source>
        <dbReference type="EMBL" id="ADU48102.1"/>
    </source>
</evidence>
<dbReference type="KEGG" id="ica:Intca_1589"/>
<keyword evidence="4 7" id="KW-0472">Membrane</keyword>
<dbReference type="Gene3D" id="3.30.1490.480">
    <property type="entry name" value="Endolytic murein transglycosylase"/>
    <property type="match status" value="1"/>
</dbReference>
<evidence type="ECO:0000313" key="10">
    <source>
        <dbReference type="Proteomes" id="UP000008914"/>
    </source>
</evidence>
<dbReference type="OrthoDB" id="9814591at2"/>
<dbReference type="GO" id="GO:0008932">
    <property type="term" value="F:lytic endotransglycosylase activity"/>
    <property type="evidence" value="ECO:0007669"/>
    <property type="project" value="UniProtKB-UniRule"/>
</dbReference>
<evidence type="ECO:0000256" key="8">
    <source>
        <dbReference type="SAM" id="MobiDB-lite"/>
    </source>
</evidence>
<protein>
    <recommendedName>
        <fullName evidence="7">Endolytic murein transglycosylase</fullName>
        <ecNumber evidence="7">4.2.2.29</ecNumber>
    </recommendedName>
    <alternativeName>
        <fullName evidence="7">Peptidoglycan lytic transglycosylase</fullName>
    </alternativeName>
    <alternativeName>
        <fullName evidence="7">Peptidoglycan polymerization terminase</fullName>
    </alternativeName>
</protein>
<organism evidence="9 10">
    <name type="scientific">Intrasporangium calvum (strain ATCC 23552 / DSM 43043 / JCM 3097 / NBRC 12989 / NCIMB 10167 / NRRL B-3866 / 7 KIP)</name>
    <dbReference type="NCBI Taxonomy" id="710696"/>
    <lineage>
        <taxon>Bacteria</taxon>
        <taxon>Bacillati</taxon>
        <taxon>Actinomycetota</taxon>
        <taxon>Actinomycetes</taxon>
        <taxon>Micrococcales</taxon>
        <taxon>Intrasporangiaceae</taxon>
        <taxon>Intrasporangium</taxon>
    </lineage>
</organism>
<keyword evidence="6 7" id="KW-0961">Cell wall biogenesis/degradation</keyword>
<dbReference type="PANTHER" id="PTHR30518">
    <property type="entry name" value="ENDOLYTIC MUREIN TRANSGLYCOSYLASE"/>
    <property type="match status" value="1"/>
</dbReference>
<dbReference type="eggNOG" id="COG1559">
    <property type="taxonomic scope" value="Bacteria"/>
</dbReference>
<evidence type="ECO:0000256" key="3">
    <source>
        <dbReference type="ARBA" id="ARBA00022989"/>
    </source>
</evidence>
<dbReference type="Proteomes" id="UP000008914">
    <property type="component" value="Chromosome"/>
</dbReference>
<dbReference type="Pfam" id="PF02618">
    <property type="entry name" value="YceG"/>
    <property type="match status" value="1"/>
</dbReference>
<keyword evidence="5 7" id="KW-0456">Lyase</keyword>
<keyword evidence="1 7" id="KW-1003">Cell membrane</keyword>
<dbReference type="InterPro" id="IPR003770">
    <property type="entry name" value="MLTG-like"/>
</dbReference>
<dbReference type="PANTHER" id="PTHR30518:SF2">
    <property type="entry name" value="ENDOLYTIC MUREIN TRANSGLYCOSYLASE"/>
    <property type="match status" value="1"/>
</dbReference>
<evidence type="ECO:0000256" key="7">
    <source>
        <dbReference type="HAMAP-Rule" id="MF_02065"/>
    </source>
</evidence>
<keyword evidence="2 7" id="KW-0812">Transmembrane</keyword>
<gene>
    <name evidence="7" type="primary">mltG</name>
    <name evidence="9" type="ordered locus">Intca_1589</name>
</gene>
<reference evidence="9 10" key="1">
    <citation type="journal article" date="2010" name="Stand. Genomic Sci.">
        <title>Complete genome sequence of Intrasporangium calvum type strain (7 KIP).</title>
        <authorList>
            <person name="Del Rio T.G."/>
            <person name="Chertkov O."/>
            <person name="Yasawong M."/>
            <person name="Lucas S."/>
            <person name="Deshpande S."/>
            <person name="Cheng J.F."/>
            <person name="Detter C."/>
            <person name="Tapia R."/>
            <person name="Han C."/>
            <person name="Goodwin L."/>
            <person name="Pitluck S."/>
            <person name="Liolios K."/>
            <person name="Ivanova N."/>
            <person name="Mavromatis K."/>
            <person name="Pati A."/>
            <person name="Chen A."/>
            <person name="Palaniappan K."/>
            <person name="Land M."/>
            <person name="Hauser L."/>
            <person name="Chang Y.J."/>
            <person name="Jeffries C.D."/>
            <person name="Rohde M."/>
            <person name="Pukall R."/>
            <person name="Sikorski J."/>
            <person name="Goker M."/>
            <person name="Woyke T."/>
            <person name="Bristow J."/>
            <person name="Eisen J.A."/>
            <person name="Markowitz V."/>
            <person name="Hugenholtz P."/>
            <person name="Kyrpides N.C."/>
            <person name="Klenk H.P."/>
            <person name="Lapidus A."/>
        </authorList>
    </citation>
    <scope>NUCLEOTIDE SEQUENCE [LARGE SCALE GENOMIC DNA]</scope>
    <source>
        <strain evidence="10">ATCC 23552 / DSM 43043 / JCM 3097 / NBRC 12989 / 7 KIP</strain>
    </source>
</reference>
<comment type="catalytic activity">
    <reaction evidence="7">
        <text>a peptidoglycan chain = a peptidoglycan chain with N-acetyl-1,6-anhydromuramyl-[peptide] at the reducing end + a peptidoglycan chain with N-acetylglucosamine at the non-reducing end.</text>
        <dbReference type="EC" id="4.2.2.29"/>
    </reaction>
</comment>
<keyword evidence="3 7" id="KW-1133">Transmembrane helix</keyword>
<sequence length="402" mass="42893">MKDHLETSIFGEEEEPSAGSMEPATVRPRTRREAREAELAALRRPRGSGRPARGKPSVLRRLAVLALALAIIGGGVAIAYTYLRPVVAGFLEPNDYAGPGAGAVRVSVAQGAGGSAIAQVLAEQDVIKSTKAFIEAAQNDAKSAGIQPGVYEMRKQMKATDALAILIDPANRIVTRAVVPEGKWATEIYPILSEATGIPVEEYTKAAKDGAALGLPDSAKGNVEGYLFPASYEFEPDTTAADHLSTMVAETTKRLEALGVTPERMERTMVVASLVEAEARFEGDRPKVARVVENRLKQDMPLQFDSTVNYAIGKHGITTTDADRASDSPYNTYRVKGLPPGPIGNPGESAIKAAAQPADGPWLYFVTVDPVKGTTKFAVTFEEHQANVAAFQAWCQANKGKC</sequence>
<dbReference type="GO" id="GO:0005886">
    <property type="term" value="C:plasma membrane"/>
    <property type="evidence" value="ECO:0007669"/>
    <property type="project" value="UniProtKB-SubCell"/>
</dbReference>
<evidence type="ECO:0000256" key="6">
    <source>
        <dbReference type="ARBA" id="ARBA00023316"/>
    </source>
</evidence>
<feature type="site" description="Important for catalytic activity" evidence="7">
    <location>
        <position position="278"/>
    </location>
</feature>